<sequence length="233" mass="25964">MQRQDDYAGGMAAALQQGGIHVPAMLLRTVGELGIAPEDAMLLLQLMAYRELEGIEFPTPDQLGRRMGRTPEQIGGQLQRLLRSGLLEIEDMIEPADGLQAERYSWSGWLLQAASCTATREGARPVRRAPDAAQSNVQVRGEAAAGAAPPNLFVLFEREFGRPLSPMELETISAWIDQDGYADELIRFALKEAVFAGKLHFRYIDRILLEWSRNRITNVDEARAQAQKFRGRA</sequence>
<organism evidence="4 5">
    <name type="scientific">Paenibacillus sabuli</name>
    <dbReference type="NCBI Taxonomy" id="2772509"/>
    <lineage>
        <taxon>Bacteria</taxon>
        <taxon>Bacillati</taxon>
        <taxon>Bacillota</taxon>
        <taxon>Bacilli</taxon>
        <taxon>Bacillales</taxon>
        <taxon>Paenibacillaceae</taxon>
        <taxon>Paenibacillus</taxon>
    </lineage>
</organism>
<feature type="domain" description="DnaB/C C-terminal" evidence="2">
    <location>
        <begin position="155"/>
        <end position="225"/>
    </location>
</feature>
<name>A0A927GRB3_9BACL</name>
<dbReference type="Proteomes" id="UP000621560">
    <property type="component" value="Unassembled WGS sequence"/>
</dbReference>
<comment type="similarity">
    <text evidence="1">Belongs to the DnaB/DnaD family.</text>
</comment>
<dbReference type="SUPFAM" id="SSF158499">
    <property type="entry name" value="DnaD domain-like"/>
    <property type="match status" value="1"/>
</dbReference>
<dbReference type="PANTHER" id="PTHR37293:SF6">
    <property type="entry name" value="DNA REPLICATION PROTEIN DNAD"/>
    <property type="match status" value="1"/>
</dbReference>
<dbReference type="PANTHER" id="PTHR37293">
    <property type="entry name" value="PHAGE REPLICATION PROTEIN-RELATED"/>
    <property type="match status" value="1"/>
</dbReference>
<dbReference type="Pfam" id="PF21984">
    <property type="entry name" value="DnaD_N"/>
    <property type="match status" value="1"/>
</dbReference>
<comment type="caution">
    <text evidence="4">The sequence shown here is derived from an EMBL/GenBank/DDBJ whole genome shotgun (WGS) entry which is preliminary data.</text>
</comment>
<keyword evidence="5" id="KW-1185">Reference proteome</keyword>
<dbReference type="InterPro" id="IPR036388">
    <property type="entry name" value="WH-like_DNA-bd_sf"/>
</dbReference>
<evidence type="ECO:0000313" key="4">
    <source>
        <dbReference type="EMBL" id="MBD2845116.1"/>
    </source>
</evidence>
<dbReference type="Gene3D" id="1.10.10.630">
    <property type="entry name" value="DnaD domain-like"/>
    <property type="match status" value="1"/>
</dbReference>
<dbReference type="NCBIfam" id="TIGR01446">
    <property type="entry name" value="DnaD_dom"/>
    <property type="match status" value="1"/>
</dbReference>
<evidence type="ECO:0000256" key="1">
    <source>
        <dbReference type="ARBA" id="ARBA00093462"/>
    </source>
</evidence>
<dbReference type="EMBL" id="JACXIZ010000014">
    <property type="protein sequence ID" value="MBD2845116.1"/>
    <property type="molecule type" value="Genomic_DNA"/>
</dbReference>
<dbReference type="Gene3D" id="1.10.10.10">
    <property type="entry name" value="Winged helix-like DNA-binding domain superfamily/Winged helix DNA-binding domain"/>
    <property type="match status" value="1"/>
</dbReference>
<proteinExistence type="inferred from homology"/>
<dbReference type="InterPro" id="IPR006343">
    <property type="entry name" value="DnaB/C_C"/>
</dbReference>
<evidence type="ECO:0000259" key="3">
    <source>
        <dbReference type="Pfam" id="PF21984"/>
    </source>
</evidence>
<feature type="domain" description="DnaD N-terminal" evidence="3">
    <location>
        <begin position="22"/>
        <end position="105"/>
    </location>
</feature>
<gene>
    <name evidence="4" type="ORF">IDH44_07925</name>
</gene>
<dbReference type="AlphaFoldDB" id="A0A927GRB3"/>
<dbReference type="InterPro" id="IPR053162">
    <property type="entry name" value="DnaD"/>
</dbReference>
<reference evidence="4" key="1">
    <citation type="submission" date="2020-09" db="EMBL/GenBank/DDBJ databases">
        <title>A novel bacterium of genus Paenibacillus, isolated from South China Sea.</title>
        <authorList>
            <person name="Huang H."/>
            <person name="Mo K."/>
            <person name="Hu Y."/>
        </authorList>
    </citation>
    <scope>NUCLEOTIDE SEQUENCE</scope>
    <source>
        <strain evidence="4">IB182496</strain>
    </source>
</reference>
<dbReference type="InterPro" id="IPR034829">
    <property type="entry name" value="DnaD-like_sf"/>
</dbReference>
<protein>
    <submittedName>
        <fullName evidence="4">DnaD domain protein</fullName>
    </submittedName>
</protein>
<dbReference type="Pfam" id="PF07261">
    <property type="entry name" value="DnaB_2"/>
    <property type="match status" value="1"/>
</dbReference>
<dbReference type="InterPro" id="IPR053843">
    <property type="entry name" value="DnaD_N"/>
</dbReference>
<accession>A0A927GRB3</accession>
<evidence type="ECO:0000313" key="5">
    <source>
        <dbReference type="Proteomes" id="UP000621560"/>
    </source>
</evidence>
<evidence type="ECO:0000259" key="2">
    <source>
        <dbReference type="Pfam" id="PF07261"/>
    </source>
</evidence>